<feature type="transmembrane region" description="Helical" evidence="8">
    <location>
        <begin position="45"/>
        <end position="67"/>
    </location>
</feature>
<feature type="transmembrane region" description="Helical" evidence="8">
    <location>
        <begin position="74"/>
        <end position="91"/>
    </location>
</feature>
<keyword evidence="10" id="KW-1185">Reference proteome</keyword>
<dbReference type="EMBL" id="PEOG01000005">
    <property type="protein sequence ID" value="PIM55165.1"/>
    <property type="molecule type" value="Genomic_DNA"/>
</dbReference>
<dbReference type="GO" id="GO:0046872">
    <property type="term" value="F:metal ion binding"/>
    <property type="evidence" value="ECO:0007669"/>
    <property type="project" value="UniProtKB-KW"/>
</dbReference>
<evidence type="ECO:0000256" key="8">
    <source>
        <dbReference type="SAM" id="Phobius"/>
    </source>
</evidence>
<comment type="cofactor">
    <cofactor evidence="7">
        <name>Mg(2+)</name>
        <dbReference type="ChEBI" id="CHEBI:18420"/>
    </cofactor>
</comment>
<evidence type="ECO:0000313" key="10">
    <source>
        <dbReference type="Proteomes" id="UP000231501"/>
    </source>
</evidence>
<dbReference type="GO" id="GO:0044038">
    <property type="term" value="P:cell wall macromolecule biosynthetic process"/>
    <property type="evidence" value="ECO:0007669"/>
    <property type="project" value="TreeGrafter"/>
</dbReference>
<feature type="binding site" evidence="7">
    <location>
        <position position="156"/>
    </location>
    <ligand>
        <name>Mg(2+)</name>
        <dbReference type="ChEBI" id="CHEBI:18420"/>
    </ligand>
</feature>
<feature type="transmembrane region" description="Helical" evidence="8">
    <location>
        <begin position="331"/>
        <end position="350"/>
    </location>
</feature>
<comment type="caution">
    <text evidence="9">The sequence shown here is derived from an EMBL/GenBank/DDBJ whole genome shotgun (WGS) entry which is preliminary data.</text>
</comment>
<gene>
    <name evidence="9" type="ORF">CS062_01120</name>
</gene>
<evidence type="ECO:0000256" key="3">
    <source>
        <dbReference type="ARBA" id="ARBA00022679"/>
    </source>
</evidence>
<dbReference type="GO" id="GO:0016780">
    <property type="term" value="F:phosphotransferase activity, for other substituted phosphate groups"/>
    <property type="evidence" value="ECO:0007669"/>
    <property type="project" value="InterPro"/>
</dbReference>
<dbReference type="GO" id="GO:0005886">
    <property type="term" value="C:plasma membrane"/>
    <property type="evidence" value="ECO:0007669"/>
    <property type="project" value="UniProtKB-SubCell"/>
</dbReference>
<proteinExistence type="predicted"/>
<dbReference type="PANTHER" id="PTHR22926:SF3">
    <property type="entry name" value="UNDECAPRENYL-PHOSPHATE ALPHA-N-ACETYLGLUCOSAMINYL 1-PHOSPHATE TRANSFERASE"/>
    <property type="match status" value="1"/>
</dbReference>
<dbReference type="GO" id="GO:0009103">
    <property type="term" value="P:lipopolysaccharide biosynthetic process"/>
    <property type="evidence" value="ECO:0007669"/>
    <property type="project" value="TreeGrafter"/>
</dbReference>
<dbReference type="InterPro" id="IPR000715">
    <property type="entry name" value="Glycosyl_transferase_4"/>
</dbReference>
<keyword evidence="7" id="KW-0460">Magnesium</keyword>
<evidence type="ECO:0000256" key="1">
    <source>
        <dbReference type="ARBA" id="ARBA00004651"/>
    </source>
</evidence>
<evidence type="ECO:0000256" key="5">
    <source>
        <dbReference type="ARBA" id="ARBA00022989"/>
    </source>
</evidence>
<keyword evidence="5 8" id="KW-1133">Transmembrane helix</keyword>
<dbReference type="Proteomes" id="UP000231501">
    <property type="component" value="Unassembled WGS sequence"/>
</dbReference>
<dbReference type="CDD" id="cd06912">
    <property type="entry name" value="GT_MraY_like"/>
    <property type="match status" value="1"/>
</dbReference>
<feature type="transmembrane region" description="Helical" evidence="8">
    <location>
        <begin position="308"/>
        <end position="325"/>
    </location>
</feature>
<keyword evidence="6 8" id="KW-0472">Membrane</keyword>
<evidence type="ECO:0000256" key="6">
    <source>
        <dbReference type="ARBA" id="ARBA00023136"/>
    </source>
</evidence>
<keyword evidence="4 8" id="KW-0812">Transmembrane</keyword>
<name>A0A2G9CFM7_9BURK</name>
<accession>A0A2G9CFM7</accession>
<feature type="transmembrane region" description="Helical" evidence="8">
    <location>
        <begin position="219"/>
        <end position="237"/>
    </location>
</feature>
<comment type="subcellular location">
    <subcellularLocation>
        <location evidence="1">Cell membrane</location>
        <topology evidence="1">Multi-pass membrane protein</topology>
    </subcellularLocation>
</comment>
<dbReference type="GO" id="GO:0071555">
    <property type="term" value="P:cell wall organization"/>
    <property type="evidence" value="ECO:0007669"/>
    <property type="project" value="TreeGrafter"/>
</dbReference>
<evidence type="ECO:0000256" key="7">
    <source>
        <dbReference type="PIRSR" id="PIRSR600715-1"/>
    </source>
</evidence>
<dbReference type="PANTHER" id="PTHR22926">
    <property type="entry name" value="PHOSPHO-N-ACETYLMURAMOYL-PENTAPEPTIDE-TRANSFERASE"/>
    <property type="match status" value="1"/>
</dbReference>
<dbReference type="RefSeq" id="WP_099859638.1">
    <property type="nucleotide sequence ID" value="NZ_PEOG01000005.1"/>
</dbReference>
<dbReference type="AlphaFoldDB" id="A0A2G9CFM7"/>
<keyword evidence="7" id="KW-0479">Metal-binding</keyword>
<organism evidence="9 10">
    <name type="scientific">Roseateles chitinivorans</name>
    <dbReference type="NCBI Taxonomy" id="2917965"/>
    <lineage>
        <taxon>Bacteria</taxon>
        <taxon>Pseudomonadati</taxon>
        <taxon>Pseudomonadota</taxon>
        <taxon>Betaproteobacteria</taxon>
        <taxon>Burkholderiales</taxon>
        <taxon>Sphaerotilaceae</taxon>
        <taxon>Roseateles</taxon>
    </lineage>
</organism>
<protein>
    <submittedName>
        <fullName evidence="9">Glycosyl transferase</fullName>
    </submittedName>
</protein>
<evidence type="ECO:0000256" key="2">
    <source>
        <dbReference type="ARBA" id="ARBA00022475"/>
    </source>
</evidence>
<feature type="transmembrane region" description="Helical" evidence="8">
    <location>
        <begin position="132"/>
        <end position="152"/>
    </location>
</feature>
<feature type="transmembrane region" description="Helical" evidence="8">
    <location>
        <begin position="164"/>
        <end position="183"/>
    </location>
</feature>
<keyword evidence="3 9" id="KW-0808">Transferase</keyword>
<reference evidence="9 10" key="1">
    <citation type="submission" date="2017-11" db="EMBL/GenBank/DDBJ databases">
        <title>Draft genome sequence of Mitsuaria sp. HWN-4.</title>
        <authorList>
            <person name="Gundlapally S.R."/>
        </authorList>
    </citation>
    <scope>NUCLEOTIDE SEQUENCE [LARGE SCALE GENOMIC DNA]</scope>
    <source>
        <strain evidence="9 10">HWN-4</strain>
    </source>
</reference>
<feature type="binding site" evidence="7">
    <location>
        <position position="216"/>
    </location>
    <ligand>
        <name>Mg(2+)</name>
        <dbReference type="ChEBI" id="CHEBI:18420"/>
    </ligand>
</feature>
<dbReference type="Pfam" id="PF00953">
    <property type="entry name" value="Glycos_transf_4"/>
    <property type="match status" value="1"/>
</dbReference>
<feature type="transmembrane region" description="Helical" evidence="8">
    <location>
        <begin position="189"/>
        <end position="207"/>
    </location>
</feature>
<feature type="transmembrane region" description="Helical" evidence="8">
    <location>
        <begin position="243"/>
        <end position="261"/>
    </location>
</feature>
<evidence type="ECO:0000313" key="9">
    <source>
        <dbReference type="EMBL" id="PIM55165.1"/>
    </source>
</evidence>
<evidence type="ECO:0000256" key="4">
    <source>
        <dbReference type="ARBA" id="ARBA00022692"/>
    </source>
</evidence>
<dbReference type="OrthoDB" id="9783652at2"/>
<keyword evidence="2" id="KW-1003">Cell membrane</keyword>
<sequence length="374" mass="40974">MLYLLIPFALAAAITLYVVHSSTVHGHLSADHDLSGPQKFHARPVPRIGGVGIFVGLVGMVALAWFLKHPQAKTGVLLLLAGLPAFGAGLIEDFTKKVSPRERLIATAISAALGCWLLQATINRTDIPGLDFIVGTTVGAVLITVFVVAGVANSVNIIDGFNGLSSMCVSLMLLSLAYVAYQVGDTELALWALAGVGAILGFFVWNYPAGLIFLGDGGAYFMGFYLAEIAILLIHRHPEVSPLFALMVCIYPVFETVFSIYRRRFLRNTSPGDPDGIHLHSLIYRRLMRWAIGARDARLMTRRNSMTAPYLWTLCLSSLAPALLFWDSTPAIAACMVLFGVAYVALYWRIVRFRTPKWMVFRGDQRKLTDRSAP</sequence>